<gene>
    <name evidence="1" type="ORF">S12H4_45958</name>
</gene>
<dbReference type="EMBL" id="BARW01028468">
    <property type="protein sequence ID" value="GAJ13273.1"/>
    <property type="molecule type" value="Genomic_DNA"/>
</dbReference>
<feature type="non-terminal residue" evidence="1">
    <location>
        <position position="129"/>
    </location>
</feature>
<accession>X1U6T7</accession>
<organism evidence="1">
    <name type="scientific">marine sediment metagenome</name>
    <dbReference type="NCBI Taxonomy" id="412755"/>
    <lineage>
        <taxon>unclassified sequences</taxon>
        <taxon>metagenomes</taxon>
        <taxon>ecological metagenomes</taxon>
    </lineage>
</organism>
<protein>
    <submittedName>
        <fullName evidence="1">Uncharacterized protein</fullName>
    </submittedName>
</protein>
<evidence type="ECO:0000313" key="1">
    <source>
        <dbReference type="EMBL" id="GAJ13273.1"/>
    </source>
</evidence>
<reference evidence="1" key="1">
    <citation type="journal article" date="2014" name="Front. Microbiol.">
        <title>High frequency of phylogenetically diverse reductive dehalogenase-homologous genes in deep subseafloor sedimentary metagenomes.</title>
        <authorList>
            <person name="Kawai M."/>
            <person name="Futagami T."/>
            <person name="Toyoda A."/>
            <person name="Takaki Y."/>
            <person name="Nishi S."/>
            <person name="Hori S."/>
            <person name="Arai W."/>
            <person name="Tsubouchi T."/>
            <person name="Morono Y."/>
            <person name="Uchiyama I."/>
            <person name="Ito T."/>
            <person name="Fujiyama A."/>
            <person name="Inagaki F."/>
            <person name="Takami H."/>
        </authorList>
    </citation>
    <scope>NUCLEOTIDE SEQUENCE</scope>
    <source>
        <strain evidence="1">Expedition CK06-06</strain>
    </source>
</reference>
<dbReference type="AlphaFoldDB" id="X1U6T7"/>
<sequence>MLKQSNMIKHLTAVSGGDLSVAAGESVLVKRIECIPSGTDTYLTLSVDRVTVGYYRVAGKSGNHLGTILTSYLKRNLMEFLTAHGVNVTIPVAEGQTFNVSRAADEGNVIIIYDKYDAGDILATMPNGS</sequence>
<comment type="caution">
    <text evidence="1">The sequence shown here is derived from an EMBL/GenBank/DDBJ whole genome shotgun (WGS) entry which is preliminary data.</text>
</comment>
<proteinExistence type="predicted"/>
<name>X1U6T7_9ZZZZ</name>